<gene>
    <name evidence="2" type="ORF">Pfra01_002922700</name>
</gene>
<protein>
    <submittedName>
        <fullName evidence="2">Unnamed protein product</fullName>
    </submittedName>
</protein>
<dbReference type="AlphaFoldDB" id="A0A9W7DBX8"/>
<name>A0A9W7DBX8_9STRA</name>
<keyword evidence="3" id="KW-1185">Reference proteome</keyword>
<reference evidence="2" key="1">
    <citation type="submission" date="2023-04" db="EMBL/GenBank/DDBJ databases">
        <title>Phytophthora fragariaefolia NBRC 109709.</title>
        <authorList>
            <person name="Ichikawa N."/>
            <person name="Sato H."/>
            <person name="Tonouchi N."/>
        </authorList>
    </citation>
    <scope>NUCLEOTIDE SEQUENCE</scope>
    <source>
        <strain evidence="2">NBRC 109709</strain>
    </source>
</reference>
<accession>A0A9W7DBX8</accession>
<dbReference type="EMBL" id="BSXT01018856">
    <property type="protein sequence ID" value="GMG14795.1"/>
    <property type="molecule type" value="Genomic_DNA"/>
</dbReference>
<proteinExistence type="predicted"/>
<sequence length="118" mass="12573">MCSAGSTELGSLVLMKELRLRPVPQRSRPTSSAAWEASTFSHAKLGLSGVSVQSTSAAFAGSGRQRNGSWHRELDDPGGVDAHALSSEGSSSEERLPLWNQVQQRSVDESSRTSCSLV</sequence>
<organism evidence="2 3">
    <name type="scientific">Phytophthora fragariaefolia</name>
    <dbReference type="NCBI Taxonomy" id="1490495"/>
    <lineage>
        <taxon>Eukaryota</taxon>
        <taxon>Sar</taxon>
        <taxon>Stramenopiles</taxon>
        <taxon>Oomycota</taxon>
        <taxon>Peronosporomycetes</taxon>
        <taxon>Peronosporales</taxon>
        <taxon>Peronosporaceae</taxon>
        <taxon>Phytophthora</taxon>
    </lineage>
</organism>
<evidence type="ECO:0000256" key="1">
    <source>
        <dbReference type="SAM" id="MobiDB-lite"/>
    </source>
</evidence>
<comment type="caution">
    <text evidence="2">The sequence shown here is derived from an EMBL/GenBank/DDBJ whole genome shotgun (WGS) entry which is preliminary data.</text>
</comment>
<dbReference type="Proteomes" id="UP001165121">
    <property type="component" value="Unassembled WGS sequence"/>
</dbReference>
<evidence type="ECO:0000313" key="3">
    <source>
        <dbReference type="Proteomes" id="UP001165121"/>
    </source>
</evidence>
<evidence type="ECO:0000313" key="2">
    <source>
        <dbReference type="EMBL" id="GMG14795.1"/>
    </source>
</evidence>
<feature type="region of interest" description="Disordered" evidence="1">
    <location>
        <begin position="59"/>
        <end position="118"/>
    </location>
</feature>